<dbReference type="Gene3D" id="3.30.450.40">
    <property type="match status" value="1"/>
</dbReference>
<evidence type="ECO:0000313" key="7">
    <source>
        <dbReference type="EMBL" id="RAG81596.1"/>
    </source>
</evidence>
<reference evidence="7 8" key="1">
    <citation type="submission" date="2018-06" db="EMBL/GenBank/DDBJ databases">
        <title>Streptacidiphilus pinicola sp. nov., isolated from pine grove soil.</title>
        <authorList>
            <person name="Roh S.G."/>
            <person name="Park S."/>
            <person name="Kim M.-K."/>
            <person name="Yun B.-R."/>
            <person name="Park J."/>
            <person name="Kim M.J."/>
            <person name="Kim Y.S."/>
            <person name="Kim S.B."/>
        </authorList>
    </citation>
    <scope>NUCLEOTIDE SEQUENCE [LARGE SCALE GENOMIC DNA]</scope>
    <source>
        <strain evidence="7 8">MMS16-CNU450</strain>
    </source>
</reference>
<dbReference type="PANTHER" id="PTHR30136">
    <property type="entry name" value="HELIX-TURN-HELIX TRANSCRIPTIONAL REGULATOR, ICLR FAMILY"/>
    <property type="match status" value="1"/>
</dbReference>
<evidence type="ECO:0000256" key="4">
    <source>
        <dbReference type="SAM" id="MobiDB-lite"/>
    </source>
</evidence>
<name>A0A2X0IVE2_9ACTN</name>
<protein>
    <submittedName>
        <fullName evidence="7">IclR family transcriptional regulator</fullName>
    </submittedName>
</protein>
<dbReference type="RefSeq" id="WP_111506759.1">
    <property type="nucleotide sequence ID" value="NZ_QKYN01000152.1"/>
</dbReference>
<feature type="domain" description="IclR-ED" evidence="6">
    <location>
        <begin position="67"/>
        <end position="247"/>
    </location>
</feature>
<dbReference type="Gene3D" id="1.10.10.10">
    <property type="entry name" value="Winged helix-like DNA-binding domain superfamily/Winged helix DNA-binding domain"/>
    <property type="match status" value="1"/>
</dbReference>
<organism evidence="7 8">
    <name type="scientific">Streptacidiphilus pinicola</name>
    <dbReference type="NCBI Taxonomy" id="2219663"/>
    <lineage>
        <taxon>Bacteria</taxon>
        <taxon>Bacillati</taxon>
        <taxon>Actinomycetota</taxon>
        <taxon>Actinomycetes</taxon>
        <taxon>Kitasatosporales</taxon>
        <taxon>Streptomycetaceae</taxon>
        <taxon>Streptacidiphilus</taxon>
    </lineage>
</organism>
<evidence type="ECO:0000259" key="5">
    <source>
        <dbReference type="PROSITE" id="PS51077"/>
    </source>
</evidence>
<evidence type="ECO:0000256" key="1">
    <source>
        <dbReference type="ARBA" id="ARBA00023015"/>
    </source>
</evidence>
<sequence>MPASSSSAVDKALDLIEAVAGSDRPLRLAEIAEQVGLHRGTAYRVLVDLVRRGWVMRVGDHYLPGTAVLRLSRSAAATSLAGVSRPVLEELAEQTGMMVNLQVLADDRARVVDVVRPDRLEMISDLRDELLPVHRFAGPLALVAALPPPAREPFLGPAEAEGHRMEGPEGLLDALERAARTGFAVQRGRAERLIGSLSRAVTPTPDAPPVCALTLVGPVGEFDDEHLTALERRLREATDRLGGELARLTAPGAGRRGSGDGSRPGGAAEPSTTDQEEGKQP</sequence>
<accession>A0A2X0IVE2</accession>
<dbReference type="EMBL" id="QKYN01000152">
    <property type="protein sequence ID" value="RAG81596.1"/>
    <property type="molecule type" value="Genomic_DNA"/>
</dbReference>
<dbReference type="InterPro" id="IPR029016">
    <property type="entry name" value="GAF-like_dom_sf"/>
</dbReference>
<dbReference type="SMART" id="SM00346">
    <property type="entry name" value="HTH_ICLR"/>
    <property type="match status" value="1"/>
</dbReference>
<gene>
    <name evidence="7" type="ORF">DN069_32075</name>
</gene>
<dbReference type="Pfam" id="PF09339">
    <property type="entry name" value="HTH_IclR"/>
    <property type="match status" value="1"/>
</dbReference>
<dbReference type="OrthoDB" id="3378366at2"/>
<feature type="compositionally biased region" description="Gly residues" evidence="4">
    <location>
        <begin position="254"/>
        <end position="264"/>
    </location>
</feature>
<dbReference type="Pfam" id="PF01614">
    <property type="entry name" value="IclR_C"/>
    <property type="match status" value="1"/>
</dbReference>
<keyword evidence="2" id="KW-0238">DNA-binding</keyword>
<dbReference type="AlphaFoldDB" id="A0A2X0IVE2"/>
<evidence type="ECO:0000256" key="3">
    <source>
        <dbReference type="ARBA" id="ARBA00023163"/>
    </source>
</evidence>
<evidence type="ECO:0000256" key="2">
    <source>
        <dbReference type="ARBA" id="ARBA00023125"/>
    </source>
</evidence>
<comment type="caution">
    <text evidence="7">The sequence shown here is derived from an EMBL/GenBank/DDBJ whole genome shotgun (WGS) entry which is preliminary data.</text>
</comment>
<dbReference type="InterPro" id="IPR036388">
    <property type="entry name" value="WH-like_DNA-bd_sf"/>
</dbReference>
<feature type="domain" description="HTH iclR-type" evidence="5">
    <location>
        <begin position="6"/>
        <end position="66"/>
    </location>
</feature>
<dbReference type="GO" id="GO:0003700">
    <property type="term" value="F:DNA-binding transcription factor activity"/>
    <property type="evidence" value="ECO:0007669"/>
    <property type="project" value="TreeGrafter"/>
</dbReference>
<feature type="region of interest" description="Disordered" evidence="4">
    <location>
        <begin position="240"/>
        <end position="281"/>
    </location>
</feature>
<keyword evidence="1" id="KW-0805">Transcription regulation</keyword>
<evidence type="ECO:0000259" key="6">
    <source>
        <dbReference type="PROSITE" id="PS51078"/>
    </source>
</evidence>
<dbReference type="SUPFAM" id="SSF46785">
    <property type="entry name" value="Winged helix' DNA-binding domain"/>
    <property type="match status" value="1"/>
</dbReference>
<evidence type="ECO:0000313" key="8">
    <source>
        <dbReference type="Proteomes" id="UP000248889"/>
    </source>
</evidence>
<dbReference type="GO" id="GO:0045892">
    <property type="term" value="P:negative regulation of DNA-templated transcription"/>
    <property type="evidence" value="ECO:0007669"/>
    <property type="project" value="TreeGrafter"/>
</dbReference>
<dbReference type="SUPFAM" id="SSF55781">
    <property type="entry name" value="GAF domain-like"/>
    <property type="match status" value="1"/>
</dbReference>
<dbReference type="Proteomes" id="UP000248889">
    <property type="component" value="Unassembled WGS sequence"/>
</dbReference>
<dbReference type="InterPro" id="IPR036390">
    <property type="entry name" value="WH_DNA-bd_sf"/>
</dbReference>
<dbReference type="PROSITE" id="PS51077">
    <property type="entry name" value="HTH_ICLR"/>
    <property type="match status" value="1"/>
</dbReference>
<keyword evidence="8" id="KW-1185">Reference proteome</keyword>
<proteinExistence type="predicted"/>
<dbReference type="InterPro" id="IPR050707">
    <property type="entry name" value="HTH_MetabolicPath_Reg"/>
</dbReference>
<dbReference type="PANTHER" id="PTHR30136:SF24">
    <property type="entry name" value="HTH-TYPE TRANSCRIPTIONAL REPRESSOR ALLR"/>
    <property type="match status" value="1"/>
</dbReference>
<keyword evidence="3" id="KW-0804">Transcription</keyword>
<dbReference type="InterPro" id="IPR014757">
    <property type="entry name" value="Tscrpt_reg_IclR_C"/>
</dbReference>
<dbReference type="GO" id="GO:0003677">
    <property type="term" value="F:DNA binding"/>
    <property type="evidence" value="ECO:0007669"/>
    <property type="project" value="UniProtKB-KW"/>
</dbReference>
<dbReference type="PROSITE" id="PS51078">
    <property type="entry name" value="ICLR_ED"/>
    <property type="match status" value="1"/>
</dbReference>
<dbReference type="InterPro" id="IPR005471">
    <property type="entry name" value="Tscrpt_reg_IclR_N"/>
</dbReference>